<evidence type="ECO:0000313" key="2">
    <source>
        <dbReference type="EMBL" id="ADV65970.1"/>
    </source>
</evidence>
<gene>
    <name evidence="2" type="ordered locus">Deima_0309</name>
</gene>
<dbReference type="Proteomes" id="UP000008635">
    <property type="component" value="Chromosome"/>
</dbReference>
<accession>E8U4D3</accession>
<organism evidence="2 3">
    <name type="scientific">Deinococcus maricopensis (strain DSM 21211 / LMG 22137 / NRRL B-23946 / LB-34)</name>
    <dbReference type="NCBI Taxonomy" id="709986"/>
    <lineage>
        <taxon>Bacteria</taxon>
        <taxon>Thermotogati</taxon>
        <taxon>Deinococcota</taxon>
        <taxon>Deinococci</taxon>
        <taxon>Deinococcales</taxon>
        <taxon>Deinococcaceae</taxon>
        <taxon>Deinococcus</taxon>
    </lineage>
</organism>
<dbReference type="PANTHER" id="PTHR42678:SF11">
    <property type="entry name" value="AMIDASE FAMILY PROTEIN"/>
    <property type="match status" value="1"/>
</dbReference>
<name>E8U4D3_DEIML</name>
<feature type="domain" description="Amidase" evidence="1">
    <location>
        <begin position="25"/>
        <end position="461"/>
    </location>
</feature>
<dbReference type="Gene3D" id="3.90.1300.10">
    <property type="entry name" value="Amidase signature (AS) domain"/>
    <property type="match status" value="1"/>
</dbReference>
<protein>
    <submittedName>
        <fullName evidence="2">Amidase</fullName>
    </submittedName>
</protein>
<dbReference type="EMBL" id="CP002454">
    <property type="protein sequence ID" value="ADV65970.1"/>
    <property type="molecule type" value="Genomic_DNA"/>
</dbReference>
<dbReference type="eggNOG" id="COG0154">
    <property type="taxonomic scope" value="Bacteria"/>
</dbReference>
<evidence type="ECO:0000259" key="1">
    <source>
        <dbReference type="Pfam" id="PF01425"/>
    </source>
</evidence>
<sequence length="474" mass="48739" precursor="true">MDPTTFTVSALHAALTARQVTAVQVVQAHLERLARLNGHLNAVVALNDRALDDAHAVDARRTGGAQLRLLEGVPVVIKDTIDVAGLPTTMGWAPLSAPAGGVALVPDVDAPVVARLRAAGAIVLGKTNVPAFAYDPTRTDTSWAGRTRNAVQPHLAPGASSAGTATAVAAGFALLGLAEETAGSILNPAGAQALVGVKPTFGRVPGEGVVPLAGSTRDVVGPHARTVRDAATALDVLMGAPHAAQTLALGGLRGRRLGLYGPGWKAAPLSEETQRLYARAQDHLRTLGAVLVPDPFRGSGLVDLGRTYPTTVGFESVAADLHRYLARYGPGAPVRSLPALRRLGDPFGPGGVLEDLHDRVAASLADPDAPPDLTAFRAARAAYVRVMGAVMDAHALDALVFPQRTADLPPLNGEADIEATTVSEVNIAGWPAVTAPAGAHASGAPFALVWVGRARTEAALLRLAYAYEQSGPPG</sequence>
<dbReference type="KEGG" id="dmr:Deima_0309"/>
<dbReference type="SUPFAM" id="SSF75304">
    <property type="entry name" value="Amidase signature (AS) enzymes"/>
    <property type="match status" value="1"/>
</dbReference>
<keyword evidence="3" id="KW-1185">Reference proteome</keyword>
<dbReference type="RefSeq" id="WP_013555475.1">
    <property type="nucleotide sequence ID" value="NC_014958.1"/>
</dbReference>
<dbReference type="InterPro" id="IPR036928">
    <property type="entry name" value="AS_sf"/>
</dbReference>
<dbReference type="STRING" id="709986.Deima_0309"/>
<reference evidence="2 3" key="1">
    <citation type="journal article" date="2011" name="Stand. Genomic Sci.">
        <title>Complete genome sequence of Deinococcus maricopensis type strain (LB-34).</title>
        <authorList>
            <person name="Pukall R."/>
            <person name="Zeytun A."/>
            <person name="Lucas S."/>
            <person name="Lapidus A."/>
            <person name="Hammon N."/>
            <person name="Deshpande S."/>
            <person name="Nolan M."/>
            <person name="Cheng J.F."/>
            <person name="Pitluck S."/>
            <person name="Liolios K."/>
            <person name="Pagani I."/>
            <person name="Mikhailova N."/>
            <person name="Ivanova N."/>
            <person name="Mavromatis K."/>
            <person name="Pati A."/>
            <person name="Tapia R."/>
            <person name="Han C."/>
            <person name="Goodwin L."/>
            <person name="Chen A."/>
            <person name="Palaniappan K."/>
            <person name="Land M."/>
            <person name="Hauser L."/>
            <person name="Chang Y.J."/>
            <person name="Jeffries C.D."/>
            <person name="Brambilla E.M."/>
            <person name="Rohde M."/>
            <person name="Goker M."/>
            <person name="Detter J.C."/>
            <person name="Woyke T."/>
            <person name="Bristow J."/>
            <person name="Eisen J.A."/>
            <person name="Markowitz V."/>
            <person name="Hugenholtz P."/>
            <person name="Kyrpides N.C."/>
            <person name="Klenk H.P."/>
        </authorList>
    </citation>
    <scope>NUCLEOTIDE SEQUENCE [LARGE SCALE GENOMIC DNA]</scope>
    <source>
        <strain evidence="3">DSM 21211 / LMG 22137 / NRRL B-23946 / LB-34</strain>
    </source>
</reference>
<dbReference type="HOGENOM" id="CLU_009600_14_2_0"/>
<reference evidence="3" key="2">
    <citation type="submission" date="2011-01" db="EMBL/GenBank/DDBJ databases">
        <title>The complete genome of Deinococcus maricopensis DSM 21211.</title>
        <authorList>
            <consortium name="US DOE Joint Genome Institute (JGI-PGF)"/>
            <person name="Lucas S."/>
            <person name="Copeland A."/>
            <person name="Lapidus A."/>
            <person name="Goodwin L."/>
            <person name="Pitluck S."/>
            <person name="Kyrpides N."/>
            <person name="Mavromatis K."/>
            <person name="Pagani I."/>
            <person name="Ivanova N."/>
            <person name="Ovchinnikova G."/>
            <person name="Zeytun A."/>
            <person name="Detter J.C."/>
            <person name="Han C."/>
            <person name="Land M."/>
            <person name="Hauser L."/>
            <person name="Markowitz V."/>
            <person name="Cheng J.-F."/>
            <person name="Hugenholtz P."/>
            <person name="Woyke T."/>
            <person name="Wu D."/>
            <person name="Pukall R."/>
            <person name="Gehrich-Schroeter G."/>
            <person name="Brambilla E."/>
            <person name="Klenk H.-P."/>
            <person name="Eisen J.A."/>
        </authorList>
    </citation>
    <scope>NUCLEOTIDE SEQUENCE [LARGE SCALE GENOMIC DNA]</scope>
    <source>
        <strain evidence="3">DSM 21211 / LMG 22137 / NRRL B-23946 / LB-34</strain>
    </source>
</reference>
<proteinExistence type="predicted"/>
<dbReference type="OrthoDB" id="9811471at2"/>
<dbReference type="Pfam" id="PF01425">
    <property type="entry name" value="Amidase"/>
    <property type="match status" value="1"/>
</dbReference>
<dbReference type="InterPro" id="IPR023631">
    <property type="entry name" value="Amidase_dom"/>
</dbReference>
<dbReference type="PANTHER" id="PTHR42678">
    <property type="entry name" value="AMIDASE"/>
    <property type="match status" value="1"/>
</dbReference>
<dbReference type="AlphaFoldDB" id="E8U4D3"/>
<evidence type="ECO:0000313" key="3">
    <source>
        <dbReference type="Proteomes" id="UP000008635"/>
    </source>
</evidence>